<dbReference type="AlphaFoldDB" id="A0A1E3JSH1"/>
<feature type="compositionally biased region" description="Polar residues" evidence="1">
    <location>
        <begin position="39"/>
        <end position="50"/>
    </location>
</feature>
<comment type="caution">
    <text evidence="2">The sequence shown here is derived from an EMBL/GenBank/DDBJ whole genome shotgun (WGS) entry which is preliminary data.</text>
</comment>
<feature type="region of interest" description="Disordered" evidence="1">
    <location>
        <begin position="1"/>
        <end position="53"/>
    </location>
</feature>
<dbReference type="Proteomes" id="UP000095149">
    <property type="component" value="Unassembled WGS sequence"/>
</dbReference>
<evidence type="ECO:0000313" key="3">
    <source>
        <dbReference type="Proteomes" id="UP000095149"/>
    </source>
</evidence>
<protein>
    <submittedName>
        <fullName evidence="2">Uncharacterized protein</fullName>
    </submittedName>
</protein>
<proteinExistence type="predicted"/>
<gene>
    <name evidence="2" type="ORF">I350_05693</name>
</gene>
<name>A0A1E3JSH1_9TREE</name>
<reference evidence="2 3" key="1">
    <citation type="submission" date="2016-06" db="EMBL/GenBank/DDBJ databases">
        <title>Evolution of pathogenesis and genome organization in the Tremellales.</title>
        <authorList>
            <person name="Cuomo C."/>
            <person name="Litvintseva A."/>
            <person name="Heitman J."/>
            <person name="Chen Y."/>
            <person name="Sun S."/>
            <person name="Springer D."/>
            <person name="Dromer F."/>
            <person name="Young S."/>
            <person name="Zeng Q."/>
            <person name="Chapman S."/>
            <person name="Gujja S."/>
            <person name="Saif S."/>
            <person name="Birren B."/>
        </authorList>
    </citation>
    <scope>NUCLEOTIDE SEQUENCE [LARGE SCALE GENOMIC DNA]</scope>
    <source>
        <strain evidence="2 3">CBS 6273</strain>
    </source>
</reference>
<organism evidence="2 3">
    <name type="scientific">Cryptococcus amylolentus CBS 6273</name>
    <dbReference type="NCBI Taxonomy" id="1296118"/>
    <lineage>
        <taxon>Eukaryota</taxon>
        <taxon>Fungi</taxon>
        <taxon>Dikarya</taxon>
        <taxon>Basidiomycota</taxon>
        <taxon>Agaricomycotina</taxon>
        <taxon>Tremellomycetes</taxon>
        <taxon>Tremellales</taxon>
        <taxon>Cryptococcaceae</taxon>
        <taxon>Cryptococcus</taxon>
    </lineage>
</organism>
<evidence type="ECO:0000256" key="1">
    <source>
        <dbReference type="SAM" id="MobiDB-lite"/>
    </source>
</evidence>
<sequence>MSGDDAELTKSLNHLDVKDAQDTYTHASRTHDDGDHPVLSSSFTPGSNAAGSADADRLTEVARIAAGPPPTEQIPDALPSSIHPDFSARTNDDLLLVTDDDVGFYVERSFLLEHSDFFRDFEEMNSDIRHDDNGGKAHTRAVRRDLPGALSNGLRVVLLKVKERRYYPDRYDRERKVFCSQHIGDPGSYEHPRNVCLVPIPLGSNTSWFQYLFAVFEADEKAAKAIAKSTLRWDLTKWCTQPILPVLDKHHAPYAALLREIDRRNPFYKLKNPFSLSSSSAACHDFIKKSQAEFKDERLVECGGEECGCKKSGFCWATVSRAGGKVLRRNLASQYLDHGDDWLWYKIEMSIWNSVGTCYTIECKRGHYTPNQ</sequence>
<evidence type="ECO:0000313" key="2">
    <source>
        <dbReference type="EMBL" id="ODO02852.1"/>
    </source>
</evidence>
<accession>A0A1E3JSH1</accession>
<dbReference type="EMBL" id="MEKH01000009">
    <property type="protein sequence ID" value="ODO02852.1"/>
    <property type="molecule type" value="Genomic_DNA"/>
</dbReference>